<dbReference type="AlphaFoldDB" id="A0A9D5HE77"/>
<accession>A0A9D5HE77</accession>
<protein>
    <submittedName>
        <fullName evidence="1">Uncharacterized protein</fullName>
    </submittedName>
</protein>
<evidence type="ECO:0000313" key="2">
    <source>
        <dbReference type="Proteomes" id="UP001085076"/>
    </source>
</evidence>
<organism evidence="1 2">
    <name type="scientific">Dioscorea zingiberensis</name>
    <dbReference type="NCBI Taxonomy" id="325984"/>
    <lineage>
        <taxon>Eukaryota</taxon>
        <taxon>Viridiplantae</taxon>
        <taxon>Streptophyta</taxon>
        <taxon>Embryophyta</taxon>
        <taxon>Tracheophyta</taxon>
        <taxon>Spermatophyta</taxon>
        <taxon>Magnoliopsida</taxon>
        <taxon>Liliopsida</taxon>
        <taxon>Dioscoreales</taxon>
        <taxon>Dioscoreaceae</taxon>
        <taxon>Dioscorea</taxon>
    </lineage>
</organism>
<gene>
    <name evidence="1" type="ORF">J5N97_021039</name>
</gene>
<sequence length="193" mass="20426">MSGGSDLALAAAQIRCSSAPPSVLQLRNMCALLQRPTLLATGHTLHLSLAEFLLSLFSVDALPGCILALSCGCPIWLHLISLPFLGGNRRALYPFSDGLRPTKPSAPLCATAPLRLLPLLNCFFFWCAQKPTISPSHSSSPAIPHSLADDALPLAPRRAPRSTVSVYITVCITVSVLHHITVLVCICSLAAAP</sequence>
<dbReference type="EMBL" id="JAGGNH010000005">
    <property type="protein sequence ID" value="KAJ0973080.1"/>
    <property type="molecule type" value="Genomic_DNA"/>
</dbReference>
<reference evidence="1" key="1">
    <citation type="submission" date="2021-03" db="EMBL/GenBank/DDBJ databases">
        <authorList>
            <person name="Li Z."/>
            <person name="Yang C."/>
        </authorList>
    </citation>
    <scope>NUCLEOTIDE SEQUENCE</scope>
    <source>
        <strain evidence="1">Dzin_1.0</strain>
        <tissue evidence="1">Leaf</tissue>
    </source>
</reference>
<name>A0A9D5HE77_9LILI</name>
<comment type="caution">
    <text evidence="1">The sequence shown here is derived from an EMBL/GenBank/DDBJ whole genome shotgun (WGS) entry which is preliminary data.</text>
</comment>
<dbReference type="Proteomes" id="UP001085076">
    <property type="component" value="Miscellaneous, Linkage group lg05"/>
</dbReference>
<reference evidence="1" key="2">
    <citation type="journal article" date="2022" name="Hortic Res">
        <title>The genome of Dioscorea zingiberensis sheds light on the biosynthesis, origin and evolution of the medicinally important diosgenin saponins.</title>
        <authorList>
            <person name="Li Y."/>
            <person name="Tan C."/>
            <person name="Li Z."/>
            <person name="Guo J."/>
            <person name="Li S."/>
            <person name="Chen X."/>
            <person name="Wang C."/>
            <person name="Dai X."/>
            <person name="Yang H."/>
            <person name="Song W."/>
            <person name="Hou L."/>
            <person name="Xu J."/>
            <person name="Tong Z."/>
            <person name="Xu A."/>
            <person name="Yuan X."/>
            <person name="Wang W."/>
            <person name="Yang Q."/>
            <person name="Chen L."/>
            <person name="Sun Z."/>
            <person name="Wang K."/>
            <person name="Pan B."/>
            <person name="Chen J."/>
            <person name="Bao Y."/>
            <person name="Liu F."/>
            <person name="Qi X."/>
            <person name="Gang D.R."/>
            <person name="Wen J."/>
            <person name="Li J."/>
        </authorList>
    </citation>
    <scope>NUCLEOTIDE SEQUENCE</scope>
    <source>
        <strain evidence="1">Dzin_1.0</strain>
    </source>
</reference>
<keyword evidence="2" id="KW-1185">Reference proteome</keyword>
<evidence type="ECO:0000313" key="1">
    <source>
        <dbReference type="EMBL" id="KAJ0973080.1"/>
    </source>
</evidence>
<proteinExistence type="predicted"/>